<keyword evidence="2" id="KW-0812">Transmembrane</keyword>
<feature type="compositionally biased region" description="Basic and acidic residues" evidence="1">
    <location>
        <begin position="690"/>
        <end position="710"/>
    </location>
</feature>
<accession>W7APN5</accession>
<gene>
    <name evidence="3" type="ORF">C922_02082</name>
</gene>
<feature type="compositionally biased region" description="Low complexity" evidence="1">
    <location>
        <begin position="11"/>
        <end position="21"/>
    </location>
</feature>
<evidence type="ECO:0000313" key="3">
    <source>
        <dbReference type="EMBL" id="EUD67376.1"/>
    </source>
</evidence>
<dbReference type="OrthoDB" id="378763at2759"/>
<evidence type="ECO:0000313" key="4">
    <source>
        <dbReference type="Proteomes" id="UP000030640"/>
    </source>
</evidence>
<proteinExistence type="predicted"/>
<feature type="compositionally biased region" description="Basic and acidic residues" evidence="1">
    <location>
        <begin position="560"/>
        <end position="595"/>
    </location>
</feature>
<feature type="region of interest" description="Disordered" evidence="1">
    <location>
        <begin position="690"/>
        <end position="753"/>
    </location>
</feature>
<evidence type="ECO:0000256" key="1">
    <source>
        <dbReference type="SAM" id="MobiDB-lite"/>
    </source>
</evidence>
<dbReference type="GeneID" id="20037356"/>
<feature type="compositionally biased region" description="Low complexity" evidence="1">
    <location>
        <begin position="596"/>
        <end position="609"/>
    </location>
</feature>
<name>W7APN5_9APIC</name>
<feature type="compositionally biased region" description="Basic and acidic residues" evidence="1">
    <location>
        <begin position="106"/>
        <end position="115"/>
    </location>
</feature>
<feature type="compositionally biased region" description="Acidic residues" evidence="1">
    <location>
        <begin position="22"/>
        <end position="35"/>
    </location>
</feature>
<feature type="region of interest" description="Disordered" evidence="1">
    <location>
        <begin position="546"/>
        <end position="614"/>
    </location>
</feature>
<feature type="region of interest" description="Disordered" evidence="1">
    <location>
        <begin position="92"/>
        <end position="140"/>
    </location>
</feature>
<evidence type="ECO:0000256" key="2">
    <source>
        <dbReference type="SAM" id="Phobius"/>
    </source>
</evidence>
<dbReference type="Proteomes" id="UP000030640">
    <property type="component" value="Unassembled WGS sequence"/>
</dbReference>
<dbReference type="RefSeq" id="XP_008815903.1">
    <property type="nucleotide sequence ID" value="XM_008817681.1"/>
</dbReference>
<feature type="region of interest" description="Disordered" evidence="1">
    <location>
        <begin position="1"/>
        <end position="35"/>
    </location>
</feature>
<protein>
    <submittedName>
        <fullName evidence="3">Uncharacterized protein</fullName>
    </submittedName>
</protein>
<feature type="compositionally biased region" description="Polar residues" evidence="1">
    <location>
        <begin position="711"/>
        <end position="720"/>
    </location>
</feature>
<organism evidence="3 4">
    <name type="scientific">Plasmodium inui San Antonio 1</name>
    <dbReference type="NCBI Taxonomy" id="1237626"/>
    <lineage>
        <taxon>Eukaryota</taxon>
        <taxon>Sar</taxon>
        <taxon>Alveolata</taxon>
        <taxon>Apicomplexa</taxon>
        <taxon>Aconoidasida</taxon>
        <taxon>Haemosporida</taxon>
        <taxon>Plasmodiidae</taxon>
        <taxon>Plasmodium</taxon>
        <taxon>Plasmodium (Plasmodium)</taxon>
    </lineage>
</organism>
<sequence>MMKKNSKELRNSSQNLSLLNEEANEGGDAAEVDEDDHFRLEATVDNMARKKLAKLISLDSGAGLAQFKRFTRLKTFWKSGGAAYEAAYQVEGNTQQEKAQPTWHGKPPEHYHPNKEPSSSYLSKNNGKASSKGTEKGNRSPKLRRKFCALLQMIGKKKDAINYDGHRKGEVTTSTGYTPFGGSGISLTNSGDEIICPRRMNGGLPFFTTEGCQSGRKGCLYKCKNCGGSLKEAQDRAGAKKAQGADFEKCQKYETCDKWEEVKRLAESEAARVHRSHRAFCRERNDAPCLENIKQLLHLCDEQMKDLVQISNFEIDLDINSIYFHFVEENSNSFISIYNINHSKNIFDVKQFKGYANEKITTYKQTSFLNLGTYVCNISVQESCYFYYDISGESTSSFYSSAASRDGIFLRGGKNNREDTPPGRSHHGGSHEARLNATHRSNVSHKKSNSYGCTELDGEVGDNHVMEELHRLYPTNGGSSNRERLEDIPVDNGKWGSKWTCESKCTWEDPTANMEGHPLVSNHTDVHQNGKGPLCRGEREKADILNGAKRDLILPPIGDGEEKKEETTKSTELHFDNKSKSNSKGENRLDVEDPASKGSAKGVSGGVDVDSSKMDSFSTINASFADEHSPPIRCEETEAGPPSDVVVFRSDQSCDYQKYYEFKDNHLRGGRYMLEPGRVHEVTDERVISGENENMGHRSRGEASQEEALRNRSTMSSSDMWNPDRVETTGSQHWEGSFEKNGVGKGDQGNAPIWRRKGIPRQLLLKLRKMCEGRATAGENCTRINVHSQGNSKREEKDEKIESAQWDHSRGGLNAHIQKDIKKENQLLTNEYIDSTFDEIYYIQRINADNDSLFVFVKIYQIYIFSKKWNRNGSGGKGSAKWTNQGGTLSDESSPCRTNVSVYVLIILKNSLLKYIIKKKILNEISSRVDKWKKHIIIKAEHIKDGSLPLCIRMIERNDDVVDYVIKNVAYFFDNYLRDFFHLLVAHMNDFFGPGQNRTVENYFQRSSKKVYHFVQKKKVHLRNMYNDIVRKNQEKKKKKKTRQRIEANQKKDPKKYTFFTYPFKRKNENKTGDSPRQDDYSLRSSIFEPAFYYITSNEVAHNYIIYMNHIYFRRLLLLYLFVFVVYLVVSRCPVVAL</sequence>
<keyword evidence="2" id="KW-0472">Membrane</keyword>
<feature type="compositionally biased region" description="Polar residues" evidence="1">
    <location>
        <begin position="116"/>
        <end position="132"/>
    </location>
</feature>
<keyword evidence="2" id="KW-1133">Transmembrane helix</keyword>
<reference evidence="3 4" key="1">
    <citation type="submission" date="2013-02" db="EMBL/GenBank/DDBJ databases">
        <title>The Genome Sequence of Plasmodium inui San Antonio 1.</title>
        <authorList>
            <consortium name="The Broad Institute Genome Sequencing Platform"/>
            <consortium name="The Broad Institute Genome Sequencing Center for Infectious Disease"/>
            <person name="Neafsey D."/>
            <person name="Cheeseman I."/>
            <person name="Volkman S."/>
            <person name="Adams J."/>
            <person name="Walker B."/>
            <person name="Young S.K."/>
            <person name="Zeng Q."/>
            <person name="Gargeya S."/>
            <person name="Fitzgerald M."/>
            <person name="Haas B."/>
            <person name="Abouelleil A."/>
            <person name="Alvarado L."/>
            <person name="Arachchi H.M."/>
            <person name="Berlin A.M."/>
            <person name="Chapman S.B."/>
            <person name="Dewar J."/>
            <person name="Goldberg J."/>
            <person name="Griggs A."/>
            <person name="Gujja S."/>
            <person name="Hansen M."/>
            <person name="Howarth C."/>
            <person name="Imamovic A."/>
            <person name="Larimer J."/>
            <person name="McCowan C."/>
            <person name="Murphy C."/>
            <person name="Neiman D."/>
            <person name="Pearson M."/>
            <person name="Priest M."/>
            <person name="Roberts A."/>
            <person name="Saif S."/>
            <person name="Shea T."/>
            <person name="Sisk P."/>
            <person name="Sykes S."/>
            <person name="Wortman J."/>
            <person name="Nusbaum C."/>
            <person name="Birren B."/>
        </authorList>
    </citation>
    <scope>NUCLEOTIDE SEQUENCE [LARGE SCALE GENOMIC DNA]</scope>
    <source>
        <strain evidence="3 4">San Antonio 1</strain>
    </source>
</reference>
<feature type="transmembrane region" description="Helical" evidence="2">
    <location>
        <begin position="1117"/>
        <end position="1137"/>
    </location>
</feature>
<dbReference type="EMBL" id="KI965466">
    <property type="protein sequence ID" value="EUD67376.1"/>
    <property type="molecule type" value="Genomic_DNA"/>
</dbReference>
<feature type="compositionally biased region" description="Basic and acidic residues" evidence="1">
    <location>
        <begin position="1"/>
        <end position="10"/>
    </location>
</feature>
<keyword evidence="4" id="KW-1185">Reference proteome</keyword>
<dbReference type="VEuPathDB" id="PlasmoDB:C922_02082"/>
<dbReference type="AlphaFoldDB" id="W7APN5"/>
<feature type="region of interest" description="Disordered" evidence="1">
    <location>
        <begin position="412"/>
        <end position="452"/>
    </location>
</feature>